<sequence length="223" mass="23941">MPPLSCRTHAARCCTALQPALLLAPASGTPPILAAHRPALLLTPRNCSLAVRTQRVWLIAVRRHSLSCLPPHRATLHLSCAPPHSPQQLSSSPRLPASALRSVGTVALFKHVFRALSPTLLLARRHSCLRRPSRRPTTHGTPDAAAAAQHPAGRGVSVPRIRHAFPQHSLTHHAKAAHAVLLLSLAFSPLLPLRLSPALSRVSRCPACKLIRGTPRRLSSEAA</sequence>
<accession>A0A316Z3K6</accession>
<reference evidence="2 3" key="1">
    <citation type="journal article" date="2018" name="Mol. Biol. Evol.">
        <title>Broad Genomic Sampling Reveals a Smut Pathogenic Ancestry of the Fungal Clade Ustilaginomycotina.</title>
        <authorList>
            <person name="Kijpornyongpan T."/>
            <person name="Mondo S.J."/>
            <person name="Barry K."/>
            <person name="Sandor L."/>
            <person name="Lee J."/>
            <person name="Lipzen A."/>
            <person name="Pangilinan J."/>
            <person name="LaButti K."/>
            <person name="Hainaut M."/>
            <person name="Henrissat B."/>
            <person name="Grigoriev I.V."/>
            <person name="Spatafora J.W."/>
            <person name="Aime M.C."/>
        </authorList>
    </citation>
    <scope>NUCLEOTIDE SEQUENCE [LARGE SCALE GENOMIC DNA]</scope>
    <source>
        <strain evidence="2 3">MCA 4186</strain>
    </source>
</reference>
<evidence type="ECO:0000313" key="2">
    <source>
        <dbReference type="EMBL" id="PWN96330.1"/>
    </source>
</evidence>
<dbReference type="RefSeq" id="XP_025596609.1">
    <property type="nucleotide sequence ID" value="XM_025738935.1"/>
</dbReference>
<feature type="region of interest" description="Disordered" evidence="1">
    <location>
        <begin position="131"/>
        <end position="152"/>
    </location>
</feature>
<dbReference type="GeneID" id="37266481"/>
<evidence type="ECO:0000256" key="1">
    <source>
        <dbReference type="SAM" id="MobiDB-lite"/>
    </source>
</evidence>
<dbReference type="AlphaFoldDB" id="A0A316Z3K6"/>
<proteinExistence type="predicted"/>
<keyword evidence="3" id="KW-1185">Reference proteome</keyword>
<name>A0A316Z3K6_9BASI</name>
<protein>
    <submittedName>
        <fullName evidence="2">Uncharacterized protein</fullName>
    </submittedName>
</protein>
<evidence type="ECO:0000313" key="3">
    <source>
        <dbReference type="Proteomes" id="UP000245946"/>
    </source>
</evidence>
<organism evidence="2 3">
    <name type="scientific">Tilletiopsis washingtonensis</name>
    <dbReference type="NCBI Taxonomy" id="58919"/>
    <lineage>
        <taxon>Eukaryota</taxon>
        <taxon>Fungi</taxon>
        <taxon>Dikarya</taxon>
        <taxon>Basidiomycota</taxon>
        <taxon>Ustilaginomycotina</taxon>
        <taxon>Exobasidiomycetes</taxon>
        <taxon>Entylomatales</taxon>
        <taxon>Entylomatales incertae sedis</taxon>
        <taxon>Tilletiopsis</taxon>
    </lineage>
</organism>
<dbReference type="EMBL" id="KZ819300">
    <property type="protein sequence ID" value="PWN96330.1"/>
    <property type="molecule type" value="Genomic_DNA"/>
</dbReference>
<dbReference type="Proteomes" id="UP000245946">
    <property type="component" value="Unassembled WGS sequence"/>
</dbReference>
<gene>
    <name evidence="2" type="ORF">FA09DRAFT_100541</name>
</gene>